<organism evidence="1 2">
    <name type="scientific">Mycobacterium palustre</name>
    <dbReference type="NCBI Taxonomy" id="153971"/>
    <lineage>
        <taxon>Bacteria</taxon>
        <taxon>Bacillati</taxon>
        <taxon>Actinomycetota</taxon>
        <taxon>Actinomycetes</taxon>
        <taxon>Mycobacteriales</taxon>
        <taxon>Mycobacteriaceae</taxon>
        <taxon>Mycobacterium</taxon>
        <taxon>Mycobacterium simiae complex</taxon>
    </lineage>
</organism>
<name>A0A1X1Z9N0_9MYCO</name>
<protein>
    <submittedName>
        <fullName evidence="1">Uncharacterized protein</fullName>
    </submittedName>
</protein>
<dbReference type="AlphaFoldDB" id="A0A1X1Z9N0"/>
<reference evidence="1 2" key="1">
    <citation type="submission" date="2016-01" db="EMBL/GenBank/DDBJ databases">
        <title>The new phylogeny of the genus Mycobacterium.</title>
        <authorList>
            <person name="Tarcisio F."/>
            <person name="Conor M."/>
            <person name="Antonella G."/>
            <person name="Elisabetta G."/>
            <person name="Giulia F.S."/>
            <person name="Sara T."/>
            <person name="Anna F."/>
            <person name="Clotilde B."/>
            <person name="Roberto B."/>
            <person name="Veronica D.S."/>
            <person name="Fabio R."/>
            <person name="Monica P."/>
            <person name="Olivier J."/>
            <person name="Enrico T."/>
            <person name="Nicola S."/>
        </authorList>
    </citation>
    <scope>NUCLEOTIDE SEQUENCE [LARGE SCALE GENOMIC DNA]</scope>
    <source>
        <strain evidence="1 2">DSM 44572</strain>
    </source>
</reference>
<dbReference type="Proteomes" id="UP000193529">
    <property type="component" value="Unassembled WGS sequence"/>
</dbReference>
<evidence type="ECO:0000313" key="1">
    <source>
        <dbReference type="EMBL" id="ORW20049.1"/>
    </source>
</evidence>
<comment type="caution">
    <text evidence="1">The sequence shown here is derived from an EMBL/GenBank/DDBJ whole genome shotgun (WGS) entry which is preliminary data.</text>
</comment>
<evidence type="ECO:0000313" key="2">
    <source>
        <dbReference type="Proteomes" id="UP000193529"/>
    </source>
</evidence>
<accession>A0A1X1Z9N0</accession>
<keyword evidence="2" id="KW-1185">Reference proteome</keyword>
<sequence length="172" mass="20123">MFVDYVGDDRISDMTTRIVFNVLADFTAEMMETYPTLRAGATTAESDVWSNNSGWQSRSFELPHIAGKQLLLVPRNWVYWRTLMEPVQFYNRFSTQVIQDETATTDNRGKRRATSKRTIKQQHPYVRPLNNEKAVEYKEEHNRDLVREYRTFVDTAFDPMSEDAISKRTGPD</sequence>
<gene>
    <name evidence="1" type="ORF">AWC19_16225</name>
</gene>
<dbReference type="EMBL" id="LQPJ01000127">
    <property type="protein sequence ID" value="ORW20049.1"/>
    <property type="molecule type" value="Genomic_DNA"/>
</dbReference>
<proteinExistence type="predicted"/>